<protein>
    <submittedName>
        <fullName evidence="1">Uncharacterized protein</fullName>
    </submittedName>
</protein>
<accession>A0A9Q6EJF2</accession>
<comment type="caution">
    <text evidence="1">The sequence shown here is derived from an EMBL/GenBank/DDBJ whole genome shotgun (WGS) entry which is preliminary data.</text>
</comment>
<evidence type="ECO:0000313" key="2">
    <source>
        <dbReference type="Proteomes" id="UP000222310"/>
    </source>
</evidence>
<sequence length="156" mass="17397">MAGELNNSQNWSLAYQEYKEAVQATPLGGYYPLPAFEVPITFSSKILIAKTVSTIPAGKQWKWAGNLRASQAFPNAGVNGQKSEIATFSLFLNRSKLLILPTFASNYELVLSDAYWLRNLQLTIYEFTGQITDNLTELVESVKDDVLRVESKIDAL</sequence>
<dbReference type="GeneID" id="57095771"/>
<name>A0A9Q6EJF2_NOSLI</name>
<dbReference type="AlphaFoldDB" id="A0A9Q6EJF2"/>
<dbReference type="RefSeq" id="WP_099069593.1">
    <property type="nucleotide sequence ID" value="NZ_LAHD01000079.1"/>
</dbReference>
<organism evidence="1 2">
    <name type="scientific">Nostoc linckia z8</name>
    <dbReference type="NCBI Taxonomy" id="1628746"/>
    <lineage>
        <taxon>Bacteria</taxon>
        <taxon>Bacillati</taxon>
        <taxon>Cyanobacteriota</taxon>
        <taxon>Cyanophyceae</taxon>
        <taxon>Nostocales</taxon>
        <taxon>Nostocaceae</taxon>
        <taxon>Nostoc</taxon>
    </lineage>
</organism>
<dbReference type="EMBL" id="LAHD01000079">
    <property type="protein sequence ID" value="PHK00654.1"/>
    <property type="molecule type" value="Genomic_DNA"/>
</dbReference>
<evidence type="ECO:0000313" key="1">
    <source>
        <dbReference type="EMBL" id="PHK00654.1"/>
    </source>
</evidence>
<dbReference type="Proteomes" id="UP000222310">
    <property type="component" value="Unassembled WGS sequence"/>
</dbReference>
<proteinExistence type="predicted"/>
<gene>
    <name evidence="1" type="ORF">VF08_23610</name>
</gene>
<reference evidence="1 2" key="1">
    <citation type="submission" date="2015-02" db="EMBL/GenBank/DDBJ databases">
        <title>Nostoc linckia genome annotation.</title>
        <authorList>
            <person name="Zhou Z."/>
        </authorList>
    </citation>
    <scope>NUCLEOTIDE SEQUENCE [LARGE SCALE GENOMIC DNA]</scope>
    <source>
        <strain evidence="2">z8</strain>
    </source>
</reference>